<sequence length="154" mass="17868">WRRHRRIFGPAFNNHTYKLVWNTTQKVYADMIVSEGWVGNATIDVPCIQQLISKFTLIIIATCGFNLPCSWVEPPSHNGQMPIQQCFGIISRTTLFAMAAPKWAWNLPLPWVRRTRQASRRGARPSILLQVIIQRKTYCLCLSERVKMREAKRV</sequence>
<dbReference type="GO" id="GO:0020037">
    <property type="term" value="F:heme binding"/>
    <property type="evidence" value="ECO:0007669"/>
    <property type="project" value="InterPro"/>
</dbReference>
<proteinExistence type="predicted"/>
<dbReference type="InterPro" id="IPR036396">
    <property type="entry name" value="Cyt_P450_sf"/>
</dbReference>
<keyword evidence="2" id="KW-1185">Reference proteome</keyword>
<dbReference type="SUPFAM" id="SSF48264">
    <property type="entry name" value="Cytochrome P450"/>
    <property type="match status" value="1"/>
</dbReference>
<feature type="non-terminal residue" evidence="1">
    <location>
        <position position="1"/>
    </location>
</feature>
<evidence type="ECO:0000313" key="1">
    <source>
        <dbReference type="EMBL" id="OJA08056.1"/>
    </source>
</evidence>
<protein>
    <submittedName>
        <fullName evidence="1">Uncharacterized protein</fullName>
    </submittedName>
</protein>
<reference evidence="1 2" key="1">
    <citation type="submission" date="2016-03" db="EMBL/GenBank/DDBJ databases">
        <title>Comparative genomics of the ectomycorrhizal sister species Rhizopogon vinicolor and Rhizopogon vesiculosus (Basidiomycota: Boletales) reveals a divergence of the mating type B locus.</title>
        <authorList>
            <person name="Mujic A.B."/>
            <person name="Kuo A."/>
            <person name="Tritt A."/>
            <person name="Lipzen A."/>
            <person name="Chen C."/>
            <person name="Johnson J."/>
            <person name="Sharma A."/>
            <person name="Barry K."/>
            <person name="Grigoriev I.V."/>
            <person name="Spatafora J.W."/>
        </authorList>
    </citation>
    <scope>NUCLEOTIDE SEQUENCE [LARGE SCALE GENOMIC DNA]</scope>
    <source>
        <strain evidence="1 2">AM-OR11-056</strain>
    </source>
</reference>
<comment type="caution">
    <text evidence="1">The sequence shown here is derived from an EMBL/GenBank/DDBJ whole genome shotgun (WGS) entry which is preliminary data.</text>
</comment>
<dbReference type="GO" id="GO:0004497">
    <property type="term" value="F:monooxygenase activity"/>
    <property type="evidence" value="ECO:0007669"/>
    <property type="project" value="InterPro"/>
</dbReference>
<organism evidence="1 2">
    <name type="scientific">Rhizopogon vesiculosus</name>
    <dbReference type="NCBI Taxonomy" id="180088"/>
    <lineage>
        <taxon>Eukaryota</taxon>
        <taxon>Fungi</taxon>
        <taxon>Dikarya</taxon>
        <taxon>Basidiomycota</taxon>
        <taxon>Agaricomycotina</taxon>
        <taxon>Agaricomycetes</taxon>
        <taxon>Agaricomycetidae</taxon>
        <taxon>Boletales</taxon>
        <taxon>Suillineae</taxon>
        <taxon>Rhizopogonaceae</taxon>
        <taxon>Rhizopogon</taxon>
    </lineage>
</organism>
<dbReference type="Gene3D" id="1.10.630.10">
    <property type="entry name" value="Cytochrome P450"/>
    <property type="match status" value="1"/>
</dbReference>
<gene>
    <name evidence="1" type="ORF">AZE42_13684</name>
</gene>
<dbReference type="AlphaFoldDB" id="A0A1J8Q443"/>
<accession>A0A1J8Q443</accession>
<name>A0A1J8Q443_9AGAM</name>
<dbReference type="GO" id="GO:0016705">
    <property type="term" value="F:oxidoreductase activity, acting on paired donors, with incorporation or reduction of molecular oxygen"/>
    <property type="evidence" value="ECO:0007669"/>
    <property type="project" value="InterPro"/>
</dbReference>
<evidence type="ECO:0000313" key="2">
    <source>
        <dbReference type="Proteomes" id="UP000183567"/>
    </source>
</evidence>
<dbReference type="GO" id="GO:0005506">
    <property type="term" value="F:iron ion binding"/>
    <property type="evidence" value="ECO:0007669"/>
    <property type="project" value="InterPro"/>
</dbReference>
<dbReference type="OrthoDB" id="1470350at2759"/>
<dbReference type="STRING" id="180088.A0A1J8Q443"/>
<dbReference type="Proteomes" id="UP000183567">
    <property type="component" value="Unassembled WGS sequence"/>
</dbReference>
<dbReference type="EMBL" id="LVVM01006446">
    <property type="protein sequence ID" value="OJA08056.1"/>
    <property type="molecule type" value="Genomic_DNA"/>
</dbReference>